<evidence type="ECO:0000313" key="1">
    <source>
        <dbReference type="EMBL" id="KAJ8298898.1"/>
    </source>
</evidence>
<dbReference type="EMBL" id="JARBDR010000921">
    <property type="protein sequence ID" value="KAJ8298898.1"/>
    <property type="molecule type" value="Genomic_DNA"/>
</dbReference>
<name>A0ABQ9E099_TEGGR</name>
<comment type="caution">
    <text evidence="1">The sequence shown here is derived from an EMBL/GenBank/DDBJ whole genome shotgun (WGS) entry which is preliminary data.</text>
</comment>
<evidence type="ECO:0000313" key="2">
    <source>
        <dbReference type="Proteomes" id="UP001217089"/>
    </source>
</evidence>
<keyword evidence="2" id="KW-1185">Reference proteome</keyword>
<feature type="non-terminal residue" evidence="1">
    <location>
        <position position="1"/>
    </location>
</feature>
<sequence>REWNDIPLHIRNNPSLYHFKKYVDHSSKVPKYFYDGSRLVQILHTRLRLGCSVLKSHLYNKNIIDDNLCSCGKKETTNHFYCTNNSLNEKLLLFGDDSLTYLQKRDIFLAVQNYIIASKRFS</sequence>
<organism evidence="1 2">
    <name type="scientific">Tegillarca granosa</name>
    <name type="common">Malaysian cockle</name>
    <name type="synonym">Anadara granosa</name>
    <dbReference type="NCBI Taxonomy" id="220873"/>
    <lineage>
        <taxon>Eukaryota</taxon>
        <taxon>Metazoa</taxon>
        <taxon>Spiralia</taxon>
        <taxon>Lophotrochozoa</taxon>
        <taxon>Mollusca</taxon>
        <taxon>Bivalvia</taxon>
        <taxon>Autobranchia</taxon>
        <taxon>Pteriomorphia</taxon>
        <taxon>Arcoida</taxon>
        <taxon>Arcoidea</taxon>
        <taxon>Arcidae</taxon>
        <taxon>Tegillarca</taxon>
    </lineage>
</organism>
<protein>
    <submittedName>
        <fullName evidence="1">Uncharacterized protein</fullName>
    </submittedName>
</protein>
<gene>
    <name evidence="1" type="ORF">KUTeg_022958</name>
</gene>
<reference evidence="1 2" key="1">
    <citation type="submission" date="2022-12" db="EMBL/GenBank/DDBJ databases">
        <title>Chromosome-level genome of Tegillarca granosa.</title>
        <authorList>
            <person name="Kim J."/>
        </authorList>
    </citation>
    <scope>NUCLEOTIDE SEQUENCE [LARGE SCALE GENOMIC DNA]</scope>
    <source>
        <strain evidence="1">Teg-2019</strain>
        <tissue evidence="1">Adductor muscle</tissue>
    </source>
</reference>
<dbReference type="Proteomes" id="UP001217089">
    <property type="component" value="Unassembled WGS sequence"/>
</dbReference>
<proteinExistence type="predicted"/>
<accession>A0ABQ9E099</accession>